<dbReference type="NCBIfam" id="TIGR00129">
    <property type="entry name" value="fdhD_narQ"/>
    <property type="match status" value="1"/>
</dbReference>
<feature type="active site" description="Cysteine persulfide intermediate" evidence="3">
    <location>
        <position position="113"/>
    </location>
</feature>
<dbReference type="GO" id="GO:0016783">
    <property type="term" value="F:sulfurtransferase activity"/>
    <property type="evidence" value="ECO:0007669"/>
    <property type="project" value="InterPro"/>
</dbReference>
<dbReference type="RefSeq" id="WP_183942251.1">
    <property type="nucleotide sequence ID" value="NZ_BAABBG010000022.1"/>
</dbReference>
<comment type="similarity">
    <text evidence="3">Belongs to the FdhD family.</text>
</comment>
<name>A0A840B780_9SPHN</name>
<dbReference type="InterPro" id="IPR016193">
    <property type="entry name" value="Cytidine_deaminase-like"/>
</dbReference>
<dbReference type="PIRSF" id="PIRSF015626">
    <property type="entry name" value="FdhD"/>
    <property type="match status" value="1"/>
</dbReference>
<dbReference type="EMBL" id="JACIEA010000003">
    <property type="protein sequence ID" value="MBB3943975.1"/>
    <property type="molecule type" value="Genomic_DNA"/>
</dbReference>
<keyword evidence="5" id="KW-1185">Reference proteome</keyword>
<keyword evidence="1 3" id="KW-0963">Cytoplasm</keyword>
<dbReference type="Gene3D" id="3.40.140.10">
    <property type="entry name" value="Cytidine Deaminase, domain 2"/>
    <property type="match status" value="1"/>
</dbReference>
<dbReference type="GO" id="GO:0005737">
    <property type="term" value="C:cytoplasm"/>
    <property type="evidence" value="ECO:0007669"/>
    <property type="project" value="UniProtKB-SubCell"/>
</dbReference>
<dbReference type="PANTHER" id="PTHR30592">
    <property type="entry name" value="FORMATE DEHYDROGENASE"/>
    <property type="match status" value="1"/>
</dbReference>
<reference evidence="4 5" key="1">
    <citation type="submission" date="2020-08" db="EMBL/GenBank/DDBJ databases">
        <title>Genomic Encyclopedia of Type Strains, Phase IV (KMG-IV): sequencing the most valuable type-strain genomes for metagenomic binning, comparative biology and taxonomic classification.</title>
        <authorList>
            <person name="Goeker M."/>
        </authorList>
    </citation>
    <scope>NUCLEOTIDE SEQUENCE [LARGE SCALE GENOMIC DNA]</scope>
    <source>
        <strain evidence="4 5">DSM 29050</strain>
    </source>
</reference>
<dbReference type="Gene3D" id="3.10.20.10">
    <property type="match status" value="1"/>
</dbReference>
<dbReference type="SUPFAM" id="SSF53927">
    <property type="entry name" value="Cytidine deaminase-like"/>
    <property type="match status" value="1"/>
</dbReference>
<evidence type="ECO:0000256" key="2">
    <source>
        <dbReference type="ARBA" id="ARBA00023150"/>
    </source>
</evidence>
<dbReference type="Pfam" id="PF02634">
    <property type="entry name" value="FdhD-NarQ"/>
    <property type="match status" value="1"/>
</dbReference>
<dbReference type="Proteomes" id="UP000581447">
    <property type="component" value="Unassembled WGS sequence"/>
</dbReference>
<protein>
    <recommendedName>
        <fullName evidence="3">Sulfur carrier protein FdhD</fullName>
    </recommendedName>
</protein>
<dbReference type="AlphaFoldDB" id="A0A840B780"/>
<comment type="function">
    <text evidence="3">Required for formate dehydrogenase (FDH) activity. Acts as a sulfur carrier protein that transfers sulfur from IscS to the molybdenum cofactor prior to its insertion into FDH.</text>
</comment>
<keyword evidence="2 3" id="KW-0501">Molybdenum cofactor biosynthesis</keyword>
<comment type="caution">
    <text evidence="4">The sequence shown here is derived from an EMBL/GenBank/DDBJ whole genome shotgun (WGS) entry which is preliminary data.</text>
</comment>
<accession>A0A840B780</accession>
<dbReference type="InterPro" id="IPR003786">
    <property type="entry name" value="FdhD"/>
</dbReference>
<comment type="caution">
    <text evidence="3">Lacks conserved residue(s) required for the propagation of feature annotation.</text>
</comment>
<organism evidence="4 5">
    <name type="scientific">Sphingorhabdus rigui</name>
    <dbReference type="NCBI Taxonomy" id="1282858"/>
    <lineage>
        <taxon>Bacteria</taxon>
        <taxon>Pseudomonadati</taxon>
        <taxon>Pseudomonadota</taxon>
        <taxon>Alphaproteobacteria</taxon>
        <taxon>Sphingomonadales</taxon>
        <taxon>Sphingomonadaceae</taxon>
        <taxon>Sphingorhabdus</taxon>
    </lineage>
</organism>
<evidence type="ECO:0000256" key="3">
    <source>
        <dbReference type="HAMAP-Rule" id="MF_00187"/>
    </source>
</evidence>
<dbReference type="HAMAP" id="MF_00187">
    <property type="entry name" value="FdhD"/>
    <property type="match status" value="1"/>
</dbReference>
<gene>
    <name evidence="3" type="primary">fdhD</name>
    <name evidence="4" type="ORF">GGR91_002239</name>
</gene>
<sequence length="266" mass="28206">MAPDQGSKPIHFFVLKPDHGATETIERSIIVEAPVAIEYNGIGYAVMMATPVDLEDYAIGFSMSEGLISRADQILAVDAHKADLGWILRIQVPAENAEKVFARARQRVSESSCGLCGMDNLEEVMRPLPRVTAQIDVSDAAMFTALSALRAHQTLNAQTGSAHAAAFCASDGSILMTREDVGRHNALDKLIGALARAHIDIAAGFIILTARCSLELAQKAILANCPMLVTISAATDLAIDVAEKSGLRLISLARADSALAAMPQTG</sequence>
<proteinExistence type="inferred from homology"/>
<evidence type="ECO:0000313" key="5">
    <source>
        <dbReference type="Proteomes" id="UP000581447"/>
    </source>
</evidence>
<dbReference type="PANTHER" id="PTHR30592:SF1">
    <property type="entry name" value="SULFUR CARRIER PROTEIN FDHD"/>
    <property type="match status" value="1"/>
</dbReference>
<evidence type="ECO:0000256" key="1">
    <source>
        <dbReference type="ARBA" id="ARBA00022490"/>
    </source>
</evidence>
<comment type="subcellular location">
    <subcellularLocation>
        <location evidence="3">Cytoplasm</location>
    </subcellularLocation>
</comment>
<dbReference type="GO" id="GO:0006777">
    <property type="term" value="P:Mo-molybdopterin cofactor biosynthetic process"/>
    <property type="evidence" value="ECO:0007669"/>
    <property type="project" value="UniProtKB-UniRule"/>
</dbReference>
<dbReference type="GO" id="GO:0097163">
    <property type="term" value="F:sulfur carrier activity"/>
    <property type="evidence" value="ECO:0007669"/>
    <property type="project" value="UniProtKB-UniRule"/>
</dbReference>
<evidence type="ECO:0000313" key="4">
    <source>
        <dbReference type="EMBL" id="MBB3943975.1"/>
    </source>
</evidence>